<dbReference type="UniPathway" id="UPA00848">
    <property type="reaction ID" value="UER00151"/>
</dbReference>
<evidence type="ECO:0000256" key="3">
    <source>
        <dbReference type="ARBA" id="ARBA00012715"/>
    </source>
</evidence>
<dbReference type="Gene3D" id="3.30.1130.10">
    <property type="match status" value="1"/>
</dbReference>
<dbReference type="InterPro" id="IPR001474">
    <property type="entry name" value="GTP_CycHdrlase_I"/>
</dbReference>
<dbReference type="Pfam" id="PF01227">
    <property type="entry name" value="GTP_cyclohydroI"/>
    <property type="match status" value="1"/>
</dbReference>
<feature type="domain" description="GTP cyclohydrolase I" evidence="8">
    <location>
        <begin position="169"/>
        <end position="287"/>
    </location>
</feature>
<dbReference type="Proteomes" id="UP000485058">
    <property type="component" value="Unassembled WGS sequence"/>
</dbReference>
<proteinExistence type="inferred from homology"/>
<dbReference type="PANTHER" id="PTHR11109:SF7">
    <property type="entry name" value="GTP CYCLOHYDROLASE 1"/>
    <property type="match status" value="1"/>
</dbReference>
<dbReference type="PANTHER" id="PTHR11109">
    <property type="entry name" value="GTP CYCLOHYDROLASE I"/>
    <property type="match status" value="1"/>
</dbReference>
<feature type="region of interest" description="Disordered" evidence="7">
    <location>
        <begin position="308"/>
        <end position="343"/>
    </location>
</feature>
<comment type="similarity">
    <text evidence="2">Belongs to the GTP cyclohydrolase I family.</text>
</comment>
<dbReference type="SUPFAM" id="SSF55620">
    <property type="entry name" value="Tetrahydrobiopterin biosynthesis enzymes-like"/>
    <property type="match status" value="1"/>
</dbReference>
<evidence type="ECO:0000256" key="1">
    <source>
        <dbReference type="ARBA" id="ARBA00005080"/>
    </source>
</evidence>
<evidence type="ECO:0000256" key="5">
    <source>
        <dbReference type="ARBA" id="ARBA00022801"/>
    </source>
</evidence>
<evidence type="ECO:0000259" key="8">
    <source>
        <dbReference type="Pfam" id="PF01227"/>
    </source>
</evidence>
<evidence type="ECO:0000256" key="7">
    <source>
        <dbReference type="SAM" id="MobiDB-lite"/>
    </source>
</evidence>
<sequence length="530" mass="55646">MAKWICVSKHHSSHSAVVQRCGQGPWAPLTRASHTQSAAALDSKDQLLHAEAAVYAQIGPAVLQAFADTAHPLHLQGSAARGLDPAVMSPQQTCQALNGAGLCADASALSRRGHHAGRTSGHSQASSQSAAGYRFWIPSNSPWVRKDGTVRRVLGTALFHEPCVYQGGGGIVLVREIDFASTSTTTLLPFHGQVHIAYVPFGGVVLGLSKLVRLTKLFAKRLQTQQGLGQDIAIALAKQLKSCGAAVVISARHLTLLAAEPPGLHTTVCVDGSFAEKPELLQEALCLLGLDIQALTPDQIHSTAAAAPPLQPELAQEHDSEAGALSAEALQGPSTPDCSEKDSERDCMLSEKGCESEKEADTEPQGLCHVSRRELSAVFRSTSGFDLSLDSRCASPAVPSSTCSTCCGIPACPLLLPTCGCGCPPEVQFTTACNLASMQLPGGSCECAAADRRAAMRTAVMVMLKEALGSSLPSTCPARLQPMWTPCCMPPRATASPCPWACQQTCCSACTQSRALRNLPVLWPVQPAPV</sequence>
<dbReference type="GO" id="GO:0005737">
    <property type="term" value="C:cytoplasm"/>
    <property type="evidence" value="ECO:0007669"/>
    <property type="project" value="TreeGrafter"/>
</dbReference>
<dbReference type="GO" id="GO:0046654">
    <property type="term" value="P:tetrahydrofolate biosynthetic process"/>
    <property type="evidence" value="ECO:0007669"/>
    <property type="project" value="InterPro"/>
</dbReference>
<keyword evidence="5" id="KW-0378">Hydrolase</keyword>
<dbReference type="EMBL" id="BLLF01000455">
    <property type="protein sequence ID" value="GFH11980.1"/>
    <property type="molecule type" value="Genomic_DNA"/>
</dbReference>
<accession>A0A699YPU5</accession>
<protein>
    <recommendedName>
        <fullName evidence="4">GTP cyclohydrolase 1</fullName>
        <ecNumber evidence="3">3.5.4.16</ecNumber>
    </recommendedName>
    <alternativeName>
        <fullName evidence="6">GTP cyclohydrolase I</fullName>
    </alternativeName>
</protein>
<dbReference type="AlphaFoldDB" id="A0A699YPU5"/>
<gene>
    <name evidence="9" type="ORF">HaLaN_07587</name>
</gene>
<dbReference type="GO" id="GO:0003934">
    <property type="term" value="F:GTP cyclohydrolase I activity"/>
    <property type="evidence" value="ECO:0007669"/>
    <property type="project" value="UniProtKB-EC"/>
</dbReference>
<organism evidence="9 10">
    <name type="scientific">Haematococcus lacustris</name>
    <name type="common">Green alga</name>
    <name type="synonym">Haematococcus pluvialis</name>
    <dbReference type="NCBI Taxonomy" id="44745"/>
    <lineage>
        <taxon>Eukaryota</taxon>
        <taxon>Viridiplantae</taxon>
        <taxon>Chlorophyta</taxon>
        <taxon>core chlorophytes</taxon>
        <taxon>Chlorophyceae</taxon>
        <taxon>CS clade</taxon>
        <taxon>Chlamydomonadales</taxon>
        <taxon>Haematococcaceae</taxon>
        <taxon>Haematococcus</taxon>
    </lineage>
</organism>
<reference evidence="9 10" key="1">
    <citation type="submission" date="2020-02" db="EMBL/GenBank/DDBJ databases">
        <title>Draft genome sequence of Haematococcus lacustris strain NIES-144.</title>
        <authorList>
            <person name="Morimoto D."/>
            <person name="Nakagawa S."/>
            <person name="Yoshida T."/>
            <person name="Sawayama S."/>
        </authorList>
    </citation>
    <scope>NUCLEOTIDE SEQUENCE [LARGE SCALE GENOMIC DNA]</scope>
    <source>
        <strain evidence="9 10">NIES-144</strain>
    </source>
</reference>
<evidence type="ECO:0000256" key="4">
    <source>
        <dbReference type="ARBA" id="ARBA00017272"/>
    </source>
</evidence>
<dbReference type="EC" id="3.5.4.16" evidence="3"/>
<dbReference type="InterPro" id="IPR020602">
    <property type="entry name" value="GTP_CycHdrlase_I_dom"/>
</dbReference>
<dbReference type="GO" id="GO:0005525">
    <property type="term" value="F:GTP binding"/>
    <property type="evidence" value="ECO:0007669"/>
    <property type="project" value="TreeGrafter"/>
</dbReference>
<evidence type="ECO:0000313" key="10">
    <source>
        <dbReference type="Proteomes" id="UP000485058"/>
    </source>
</evidence>
<comment type="caution">
    <text evidence="9">The sequence shown here is derived from an EMBL/GenBank/DDBJ whole genome shotgun (WGS) entry which is preliminary data.</text>
</comment>
<comment type="pathway">
    <text evidence="1">Cofactor biosynthesis; 7,8-dihydroneopterin triphosphate biosynthesis; 7,8-dihydroneopterin triphosphate from GTP: step 1/1.</text>
</comment>
<dbReference type="GO" id="GO:0008270">
    <property type="term" value="F:zinc ion binding"/>
    <property type="evidence" value="ECO:0007669"/>
    <property type="project" value="TreeGrafter"/>
</dbReference>
<evidence type="ECO:0000256" key="6">
    <source>
        <dbReference type="ARBA" id="ARBA00030854"/>
    </source>
</evidence>
<dbReference type="GO" id="GO:0006729">
    <property type="term" value="P:tetrahydrobiopterin biosynthetic process"/>
    <property type="evidence" value="ECO:0007669"/>
    <property type="project" value="TreeGrafter"/>
</dbReference>
<keyword evidence="10" id="KW-1185">Reference proteome</keyword>
<name>A0A699YPU5_HAELA</name>
<dbReference type="InterPro" id="IPR043133">
    <property type="entry name" value="GTP-CH-I_C/QueF"/>
</dbReference>
<evidence type="ECO:0000256" key="2">
    <source>
        <dbReference type="ARBA" id="ARBA00008085"/>
    </source>
</evidence>
<evidence type="ECO:0000313" key="9">
    <source>
        <dbReference type="EMBL" id="GFH11980.1"/>
    </source>
</evidence>